<evidence type="ECO:0000256" key="2">
    <source>
        <dbReference type="ARBA" id="ARBA00023287"/>
    </source>
</evidence>
<dbReference type="InterPro" id="IPR012902">
    <property type="entry name" value="N_methyl_site"/>
</dbReference>
<evidence type="ECO:0000313" key="4">
    <source>
        <dbReference type="Proteomes" id="UP000245080"/>
    </source>
</evidence>
<keyword evidence="4" id="KW-1185">Reference proteome</keyword>
<evidence type="ECO:0000313" key="3">
    <source>
        <dbReference type="EMBL" id="PWF99609.1"/>
    </source>
</evidence>
<evidence type="ECO:0000256" key="1">
    <source>
        <dbReference type="ARBA" id="ARBA00004241"/>
    </source>
</evidence>
<name>A0A2V1MZU0_9LACO</name>
<dbReference type="Proteomes" id="UP000245080">
    <property type="component" value="Unassembled WGS sequence"/>
</dbReference>
<dbReference type="GO" id="GO:0009986">
    <property type="term" value="C:cell surface"/>
    <property type="evidence" value="ECO:0007669"/>
    <property type="project" value="UniProtKB-SubCell"/>
</dbReference>
<dbReference type="Pfam" id="PF15980">
    <property type="entry name" value="ComGF"/>
    <property type="match status" value="1"/>
</dbReference>
<reference evidence="3 4" key="1">
    <citation type="journal article" date="2018" name="Int. J. Syst. Evol. Microbiol.">
        <title>Lactobacillus bambusae sp. nov., isolated from a traditional fermented Ma-bamboo shoots of Taiwan.</title>
        <authorList>
            <person name="Wang L.-T."/>
        </authorList>
    </citation>
    <scope>NUCLEOTIDE SEQUENCE [LARGE SCALE GENOMIC DNA]</scope>
    <source>
        <strain evidence="3 4">BS-W1</strain>
    </source>
</reference>
<sequence length="147" mass="16854">MRLRGFTLVETLFALVLTALVMLTVQMGVTSLKTVDNQHTELNWYETVAELESKRLNLSLLGVKSHALTLMDGRQHNVRSLNIDSHRVLRLESGYEPLMTDVRQITFKQIKKSQLVQVTINLMNGERYQTQLCFQKSLSQTSDKKDS</sequence>
<proteinExistence type="predicted"/>
<dbReference type="EMBL" id="QCXQ01000006">
    <property type="protein sequence ID" value="PWF99609.1"/>
    <property type="molecule type" value="Genomic_DNA"/>
</dbReference>
<comment type="subcellular location">
    <subcellularLocation>
        <location evidence="1">Cell surface</location>
    </subcellularLocation>
</comment>
<accession>A0A2V1MZU0</accession>
<gene>
    <name evidence="3" type="ORF">DCM90_09215</name>
</gene>
<comment type="caution">
    <text evidence="3">The sequence shown here is derived from an EMBL/GenBank/DDBJ whole genome shotgun (WGS) entry which is preliminary data.</text>
</comment>
<dbReference type="Pfam" id="PF07963">
    <property type="entry name" value="N_methyl"/>
    <property type="match status" value="1"/>
</dbReference>
<evidence type="ECO:0008006" key="5">
    <source>
        <dbReference type="Google" id="ProtNLM"/>
    </source>
</evidence>
<dbReference type="GO" id="GO:0030420">
    <property type="term" value="P:establishment of competence for transformation"/>
    <property type="evidence" value="ECO:0007669"/>
    <property type="project" value="UniProtKB-KW"/>
</dbReference>
<dbReference type="RefSeq" id="WP_109251067.1">
    <property type="nucleotide sequence ID" value="NZ_QCXQ01000006.1"/>
</dbReference>
<protein>
    <recommendedName>
        <fullName evidence="5">Competence protein ComGF</fullName>
    </recommendedName>
</protein>
<dbReference type="AlphaFoldDB" id="A0A2V1MZU0"/>
<organism evidence="3 4">
    <name type="scientific">Levilactobacillus bambusae</name>
    <dbReference type="NCBI Taxonomy" id="2024736"/>
    <lineage>
        <taxon>Bacteria</taxon>
        <taxon>Bacillati</taxon>
        <taxon>Bacillota</taxon>
        <taxon>Bacilli</taxon>
        <taxon>Lactobacillales</taxon>
        <taxon>Lactobacillaceae</taxon>
        <taxon>Levilactobacillus</taxon>
    </lineage>
</organism>
<keyword evidence="2" id="KW-0178">Competence</keyword>
<dbReference type="InterPro" id="IPR016977">
    <property type="entry name" value="ComGF"/>
</dbReference>
<dbReference type="PROSITE" id="PS00409">
    <property type="entry name" value="PROKAR_NTER_METHYL"/>
    <property type="match status" value="1"/>
</dbReference>